<reference evidence="2 3" key="1">
    <citation type="submission" date="2018-09" db="EMBL/GenBank/DDBJ databases">
        <title>Phylogeny of the Shewanellaceae, and recommendation for two new genera, Pseudoshewanella and Parashewanella.</title>
        <authorList>
            <person name="Wang G."/>
        </authorList>
    </citation>
    <scope>NUCLEOTIDE SEQUENCE [LARGE SCALE GENOMIC DNA]</scope>
    <source>
        <strain evidence="2 3">C51</strain>
    </source>
</reference>
<dbReference type="AlphaFoldDB" id="A0A3L8PZD9"/>
<comment type="caution">
    <text evidence="2">The sequence shown here is derived from an EMBL/GenBank/DDBJ whole genome shotgun (WGS) entry which is preliminary data.</text>
</comment>
<evidence type="ECO:0000313" key="3">
    <source>
        <dbReference type="Proteomes" id="UP000281474"/>
    </source>
</evidence>
<evidence type="ECO:0000256" key="1">
    <source>
        <dbReference type="SAM" id="Phobius"/>
    </source>
</evidence>
<keyword evidence="3" id="KW-1185">Reference proteome</keyword>
<proteinExistence type="predicted"/>
<accession>A0A3L8PZD9</accession>
<protein>
    <submittedName>
        <fullName evidence="2">Uncharacterized protein</fullName>
    </submittedName>
</protein>
<sequence length="65" mass="7579">MSKLLFYFIMAIGFVSITGYNFGYFVFNPNHPTSDWIDITKAVFSVLGAGYFLNRLRNYLQQQQN</sequence>
<keyword evidence="1" id="KW-1133">Transmembrane helix</keyword>
<dbReference type="OrthoDB" id="9807410at2"/>
<feature type="transmembrane region" description="Helical" evidence="1">
    <location>
        <begin position="5"/>
        <end position="27"/>
    </location>
</feature>
<keyword evidence="1" id="KW-0812">Transmembrane</keyword>
<name>A0A3L8PZD9_9GAMM</name>
<dbReference type="EMBL" id="QZEI01000034">
    <property type="protein sequence ID" value="RLV59452.1"/>
    <property type="molecule type" value="Genomic_DNA"/>
</dbReference>
<organism evidence="2 3">
    <name type="scientific">Parashewanella curva</name>
    <dbReference type="NCBI Taxonomy" id="2338552"/>
    <lineage>
        <taxon>Bacteria</taxon>
        <taxon>Pseudomonadati</taxon>
        <taxon>Pseudomonadota</taxon>
        <taxon>Gammaproteobacteria</taxon>
        <taxon>Alteromonadales</taxon>
        <taxon>Shewanellaceae</taxon>
        <taxon>Parashewanella</taxon>
    </lineage>
</organism>
<dbReference type="RefSeq" id="WP_121839282.1">
    <property type="nucleotide sequence ID" value="NZ_ML014783.1"/>
</dbReference>
<gene>
    <name evidence="2" type="ORF">D5018_12195</name>
</gene>
<evidence type="ECO:0000313" key="2">
    <source>
        <dbReference type="EMBL" id="RLV59452.1"/>
    </source>
</evidence>
<dbReference type="Proteomes" id="UP000281474">
    <property type="component" value="Unassembled WGS sequence"/>
</dbReference>
<feature type="transmembrane region" description="Helical" evidence="1">
    <location>
        <begin position="39"/>
        <end position="56"/>
    </location>
</feature>
<keyword evidence="1" id="KW-0472">Membrane</keyword>